<sequence>MRSKNSLRKSDPLVGRSELGSISSVKSVVARFTRFFKRKSTSSFIIIVLIITVVYLLSQSDLFLVKRVEVTAQTNKYVAKEDVERLLTPYLVTSIMDLNTSLVRKDLVDAFPQIEDLEIERILPSTLKISYKEKLPTMTITSSQGSFLTDTQGVVYAQAEEEDNQDVPSIRLSDDYTETIAIVIGEKPGNIDIDRLLLVYNYDWNIDQLRVESMVLHPDYLELQVKDLLSGVNQPTVVRLSDKNDIQESLLKLTTLVQLSRNDAKNLQLVDLRFDKAVVRYF</sequence>
<reference evidence="8" key="1">
    <citation type="submission" date="2020-04" db="EMBL/GenBank/DDBJ databases">
        <authorList>
            <person name="Zhang T."/>
        </authorList>
    </citation>
    <scope>NUCLEOTIDE SEQUENCE</scope>
    <source>
        <strain evidence="8">HKST-UBA03</strain>
    </source>
</reference>
<feature type="domain" description="POTRA" evidence="7">
    <location>
        <begin position="65"/>
        <end position="130"/>
    </location>
</feature>
<feature type="transmembrane region" description="Helical" evidence="6">
    <location>
        <begin position="41"/>
        <end position="58"/>
    </location>
</feature>
<dbReference type="InterPro" id="IPR013685">
    <property type="entry name" value="POTRA_FtsQ_type"/>
</dbReference>
<evidence type="ECO:0000256" key="5">
    <source>
        <dbReference type="ARBA" id="ARBA00023306"/>
    </source>
</evidence>
<evidence type="ECO:0000256" key="4">
    <source>
        <dbReference type="ARBA" id="ARBA00022989"/>
    </source>
</evidence>
<dbReference type="Pfam" id="PF08478">
    <property type="entry name" value="POTRA_1"/>
    <property type="match status" value="1"/>
</dbReference>
<keyword evidence="5" id="KW-0131">Cell cycle</keyword>
<dbReference type="InterPro" id="IPR026579">
    <property type="entry name" value="FtsQ"/>
</dbReference>
<evidence type="ECO:0000256" key="1">
    <source>
        <dbReference type="ARBA" id="ARBA00022475"/>
    </source>
</evidence>
<dbReference type="PANTHER" id="PTHR35851">
    <property type="entry name" value="CELL DIVISION PROTEIN FTSQ"/>
    <property type="match status" value="1"/>
</dbReference>
<dbReference type="PANTHER" id="PTHR35851:SF1">
    <property type="entry name" value="CELL DIVISION PROTEIN FTSQ"/>
    <property type="match status" value="1"/>
</dbReference>
<keyword evidence="1" id="KW-1003">Cell membrane</keyword>
<keyword evidence="3 6" id="KW-0812">Transmembrane</keyword>
<dbReference type="AlphaFoldDB" id="A0A955RS16"/>
<proteinExistence type="predicted"/>
<evidence type="ECO:0000259" key="7">
    <source>
        <dbReference type="Pfam" id="PF08478"/>
    </source>
</evidence>
<keyword evidence="2" id="KW-0132">Cell division</keyword>
<dbReference type="GO" id="GO:0090529">
    <property type="term" value="P:cell septum assembly"/>
    <property type="evidence" value="ECO:0007669"/>
    <property type="project" value="InterPro"/>
</dbReference>
<keyword evidence="4 6" id="KW-1133">Transmembrane helix</keyword>
<name>A0A955RS16_UNCKA</name>
<dbReference type="Gene3D" id="3.10.20.310">
    <property type="entry name" value="membrane protein fhac"/>
    <property type="match status" value="1"/>
</dbReference>
<evidence type="ECO:0000256" key="6">
    <source>
        <dbReference type="SAM" id="Phobius"/>
    </source>
</evidence>
<evidence type="ECO:0000256" key="2">
    <source>
        <dbReference type="ARBA" id="ARBA00022618"/>
    </source>
</evidence>
<organism evidence="8 9">
    <name type="scientific">candidate division WWE3 bacterium</name>
    <dbReference type="NCBI Taxonomy" id="2053526"/>
    <lineage>
        <taxon>Bacteria</taxon>
        <taxon>Katanobacteria</taxon>
    </lineage>
</organism>
<evidence type="ECO:0000256" key="3">
    <source>
        <dbReference type="ARBA" id="ARBA00022692"/>
    </source>
</evidence>
<protein>
    <submittedName>
        <fullName evidence="8">FtsQ-type POTRA domain-containing protein</fullName>
    </submittedName>
</protein>
<accession>A0A955RS16</accession>
<keyword evidence="6" id="KW-0472">Membrane</keyword>
<reference evidence="8" key="2">
    <citation type="journal article" date="2021" name="Microbiome">
        <title>Successional dynamics and alternative stable states in a saline activated sludge microbial community over 9 years.</title>
        <authorList>
            <person name="Wang Y."/>
            <person name="Ye J."/>
            <person name="Ju F."/>
            <person name="Liu L."/>
            <person name="Boyd J.A."/>
            <person name="Deng Y."/>
            <person name="Parks D.H."/>
            <person name="Jiang X."/>
            <person name="Yin X."/>
            <person name="Woodcroft B.J."/>
            <person name="Tyson G.W."/>
            <person name="Hugenholtz P."/>
            <person name="Polz M.F."/>
            <person name="Zhang T."/>
        </authorList>
    </citation>
    <scope>NUCLEOTIDE SEQUENCE</scope>
    <source>
        <strain evidence="8">HKST-UBA03</strain>
    </source>
</reference>
<evidence type="ECO:0000313" key="8">
    <source>
        <dbReference type="EMBL" id="MCA9392128.1"/>
    </source>
</evidence>
<gene>
    <name evidence="8" type="ORF">KC614_02905</name>
</gene>
<comment type="caution">
    <text evidence="8">The sequence shown here is derived from an EMBL/GenBank/DDBJ whole genome shotgun (WGS) entry which is preliminary data.</text>
</comment>
<evidence type="ECO:0000313" key="9">
    <source>
        <dbReference type="Proteomes" id="UP000751518"/>
    </source>
</evidence>
<dbReference type="Proteomes" id="UP000751518">
    <property type="component" value="Unassembled WGS sequence"/>
</dbReference>
<dbReference type="EMBL" id="JAGQKZ010000021">
    <property type="protein sequence ID" value="MCA9392128.1"/>
    <property type="molecule type" value="Genomic_DNA"/>
</dbReference>